<comment type="caution">
    <text evidence="2">The sequence shown here is derived from an EMBL/GenBank/DDBJ whole genome shotgun (WGS) entry which is preliminary data.</text>
</comment>
<evidence type="ECO:0000313" key="3">
    <source>
        <dbReference type="Proteomes" id="UP000548476"/>
    </source>
</evidence>
<evidence type="ECO:0000259" key="1">
    <source>
        <dbReference type="Pfam" id="PF13460"/>
    </source>
</evidence>
<dbReference type="SUPFAM" id="SSF51735">
    <property type="entry name" value="NAD(P)-binding Rossmann-fold domains"/>
    <property type="match status" value="1"/>
</dbReference>
<dbReference type="RefSeq" id="WP_184792185.1">
    <property type="nucleotide sequence ID" value="NZ_BONT01000027.1"/>
</dbReference>
<dbReference type="EC" id="1.6.5.2" evidence="2"/>
<dbReference type="EMBL" id="JACHGT010000020">
    <property type="protein sequence ID" value="MBB6039094.1"/>
    <property type="molecule type" value="Genomic_DNA"/>
</dbReference>
<dbReference type="Gene3D" id="3.90.25.10">
    <property type="entry name" value="UDP-galactose 4-epimerase, domain 1"/>
    <property type="match status" value="1"/>
</dbReference>
<name>A0A841FTH4_9ACTN</name>
<organism evidence="2 3">
    <name type="scientific">Phytomonospora endophytica</name>
    <dbReference type="NCBI Taxonomy" id="714109"/>
    <lineage>
        <taxon>Bacteria</taxon>
        <taxon>Bacillati</taxon>
        <taxon>Actinomycetota</taxon>
        <taxon>Actinomycetes</taxon>
        <taxon>Micromonosporales</taxon>
        <taxon>Micromonosporaceae</taxon>
        <taxon>Phytomonospora</taxon>
    </lineage>
</organism>
<sequence length="281" mass="29096">MIVVTAATGHLGRLAVTALLDRGVPADRIVAAVRNPDKAADLGVEVRLADYTRPETLATAFAGAEKVLLISSNAMGERLAQHRNAVDAAKAAGVGLLVYTSVLRADTTGLGLAVEHKATEEYITASGLPHVFLRNGWYLENYTENLAPALTHGALLGSAENGLVSAAARADYAAAAAVVLTTDAPAKIYELAGDRGFTMTELAAEVSRQSGKEIAYRDLPQAEYFAALTGAGVPEQYADLLADSDVGVAKGDLHASDTVLSGLIGRPTTSLADAVSVALKN</sequence>
<dbReference type="InterPro" id="IPR016040">
    <property type="entry name" value="NAD(P)-bd_dom"/>
</dbReference>
<reference evidence="2 3" key="1">
    <citation type="submission" date="2020-08" db="EMBL/GenBank/DDBJ databases">
        <title>Genomic Encyclopedia of Type Strains, Phase IV (KMG-IV): sequencing the most valuable type-strain genomes for metagenomic binning, comparative biology and taxonomic classification.</title>
        <authorList>
            <person name="Goeker M."/>
        </authorList>
    </citation>
    <scope>NUCLEOTIDE SEQUENCE [LARGE SCALE GENOMIC DNA]</scope>
    <source>
        <strain evidence="2 3">YIM 65646</strain>
    </source>
</reference>
<dbReference type="InterPro" id="IPR036291">
    <property type="entry name" value="NAD(P)-bd_dom_sf"/>
</dbReference>
<dbReference type="GO" id="GO:0003955">
    <property type="term" value="F:NAD(P)H dehydrogenase (quinone) activity"/>
    <property type="evidence" value="ECO:0007669"/>
    <property type="project" value="UniProtKB-EC"/>
</dbReference>
<evidence type="ECO:0000313" key="2">
    <source>
        <dbReference type="EMBL" id="MBB6039094.1"/>
    </source>
</evidence>
<dbReference type="Gene3D" id="3.40.50.720">
    <property type="entry name" value="NAD(P)-binding Rossmann-like Domain"/>
    <property type="match status" value="1"/>
</dbReference>
<dbReference type="PANTHER" id="PTHR47129">
    <property type="entry name" value="QUINONE OXIDOREDUCTASE 2"/>
    <property type="match status" value="1"/>
</dbReference>
<protein>
    <submittedName>
        <fullName evidence="2">NAD(P)H dehydrogenase (Quinone)</fullName>
        <ecNumber evidence="2">1.6.5.2</ecNumber>
    </submittedName>
</protein>
<keyword evidence="3" id="KW-1185">Reference proteome</keyword>
<feature type="domain" description="NAD(P)-binding" evidence="1">
    <location>
        <begin position="7"/>
        <end position="179"/>
    </location>
</feature>
<dbReference type="PANTHER" id="PTHR47129:SF1">
    <property type="entry name" value="NMRA-LIKE DOMAIN-CONTAINING PROTEIN"/>
    <property type="match status" value="1"/>
</dbReference>
<gene>
    <name evidence="2" type="ORF">HNR73_006985</name>
</gene>
<dbReference type="Pfam" id="PF13460">
    <property type="entry name" value="NAD_binding_10"/>
    <property type="match status" value="1"/>
</dbReference>
<keyword evidence="2" id="KW-0560">Oxidoreductase</keyword>
<dbReference type="InterPro" id="IPR052718">
    <property type="entry name" value="NmrA-type_oxidoreductase"/>
</dbReference>
<dbReference type="CDD" id="cd05269">
    <property type="entry name" value="TMR_SDR_a"/>
    <property type="match status" value="1"/>
</dbReference>
<accession>A0A841FTH4</accession>
<proteinExistence type="predicted"/>
<dbReference type="Proteomes" id="UP000548476">
    <property type="component" value="Unassembled WGS sequence"/>
</dbReference>
<dbReference type="AlphaFoldDB" id="A0A841FTH4"/>